<comment type="caution">
    <text evidence="1">The sequence shown here is derived from an EMBL/GenBank/DDBJ whole genome shotgun (WGS) entry which is preliminary data.</text>
</comment>
<proteinExistence type="predicted"/>
<gene>
    <name evidence="1" type="ORF">K8V47_04505</name>
</gene>
<reference evidence="1" key="2">
    <citation type="submission" date="2021-09" db="EMBL/GenBank/DDBJ databases">
        <authorList>
            <person name="Gilroy R."/>
        </authorList>
    </citation>
    <scope>NUCLEOTIDE SEQUENCE</scope>
    <source>
        <strain evidence="1">4100</strain>
    </source>
</reference>
<evidence type="ECO:0000313" key="1">
    <source>
        <dbReference type="EMBL" id="HJE39000.1"/>
    </source>
</evidence>
<dbReference type="InterPro" id="IPR005077">
    <property type="entry name" value="Peptidase_C11"/>
</dbReference>
<dbReference type="PANTHER" id="PTHR37835:SF1">
    <property type="entry name" value="ALPHA-CLOSTRIPAIN"/>
    <property type="match status" value="1"/>
</dbReference>
<dbReference type="EMBL" id="DYXT01000026">
    <property type="protein sequence ID" value="HJE39000.1"/>
    <property type="molecule type" value="Genomic_DNA"/>
</dbReference>
<dbReference type="Proteomes" id="UP000711407">
    <property type="component" value="Unassembled WGS sequence"/>
</dbReference>
<sequence length="324" mass="35701">MFISTSATAAKLFEITYADGQCQRRDIKSYESPSLTTADGISSILSDVKAAAPAVRYAMTIGCHGMSWLPVTPSGTDNEMAATHKAAMAWRPETALLTRYFGAKDKAYQTDISTLAQAISEAGIRMDFILFDDCYMASVEVAYELKDVADYIIASTCEVMAYGMPYAAMGRHLMGEPDYEAACDEFYAFYSNYTIMPCGTLSVTDCSQLDGLASVMKRINSAYDFDTSISSSLQALDGYSPTLFYDYGDYVSRLVGADNPQLLAEFDEQMARTVPYRVNTPTYYAARLNRALPIRTYSGLTTSDPSSHNLAADRVHTAWWKATH</sequence>
<dbReference type="AlphaFoldDB" id="A0A921E876"/>
<dbReference type="Pfam" id="PF03415">
    <property type="entry name" value="Peptidase_C11"/>
    <property type="match status" value="1"/>
</dbReference>
<name>A0A921E876_9BACT</name>
<dbReference type="PANTHER" id="PTHR37835">
    <property type="entry name" value="ALPHA-CLOSTRIPAIN"/>
    <property type="match status" value="1"/>
</dbReference>
<accession>A0A921E876</accession>
<protein>
    <submittedName>
        <fullName evidence="1">Clostripain-related cysteine peptidase</fullName>
    </submittedName>
</protein>
<evidence type="ECO:0000313" key="2">
    <source>
        <dbReference type="Proteomes" id="UP000711407"/>
    </source>
</evidence>
<organism evidence="1 2">
    <name type="scientific">Candidatus Amulumruptor caecigallinarius</name>
    <dbReference type="NCBI Taxonomy" id="2109911"/>
    <lineage>
        <taxon>Bacteria</taxon>
        <taxon>Pseudomonadati</taxon>
        <taxon>Bacteroidota</taxon>
        <taxon>Bacteroidia</taxon>
        <taxon>Bacteroidales</taxon>
        <taxon>Muribaculaceae</taxon>
        <taxon>Candidatus Amulumruptor</taxon>
    </lineage>
</organism>
<dbReference type="Gene3D" id="3.40.50.11970">
    <property type="match status" value="1"/>
</dbReference>
<reference evidence="1" key="1">
    <citation type="journal article" date="2021" name="PeerJ">
        <title>Extensive microbial diversity within the chicken gut microbiome revealed by metagenomics and culture.</title>
        <authorList>
            <person name="Gilroy R."/>
            <person name="Ravi A."/>
            <person name="Getino M."/>
            <person name="Pursley I."/>
            <person name="Horton D.L."/>
            <person name="Alikhan N.F."/>
            <person name="Baker D."/>
            <person name="Gharbi K."/>
            <person name="Hall N."/>
            <person name="Watson M."/>
            <person name="Adriaenssens E.M."/>
            <person name="Foster-Nyarko E."/>
            <person name="Jarju S."/>
            <person name="Secka A."/>
            <person name="Antonio M."/>
            <person name="Oren A."/>
            <person name="Chaudhuri R.R."/>
            <person name="La Ragione R."/>
            <person name="Hildebrand F."/>
            <person name="Pallen M.J."/>
        </authorList>
    </citation>
    <scope>NUCLEOTIDE SEQUENCE</scope>
    <source>
        <strain evidence="1">4100</strain>
    </source>
</reference>